<reference evidence="2" key="2">
    <citation type="journal article" date="2009" name="Genome Res.">
        <title>Comparative genomic analyses of the human fungal pathogens Coccidioides and their relatives.</title>
        <authorList>
            <person name="Sharpton T.J."/>
            <person name="Stajich J.E."/>
            <person name="Rounsley S.D."/>
            <person name="Gardner M.J."/>
            <person name="Wortman J.R."/>
            <person name="Jordar V.S."/>
            <person name="Maiti R."/>
            <person name="Kodira C.D."/>
            <person name="Neafsey D.E."/>
            <person name="Zeng Q."/>
            <person name="Hung C.-Y."/>
            <person name="McMahan C."/>
            <person name="Muszewska A."/>
            <person name="Grynberg M."/>
            <person name="Mandel M.A."/>
            <person name="Kellner E.M."/>
            <person name="Barker B.M."/>
            <person name="Galgiani J.N."/>
            <person name="Orbach M.J."/>
            <person name="Kirkland T.N."/>
            <person name="Cole G.T."/>
            <person name="Henn M.R."/>
            <person name="Birren B.W."/>
            <person name="Taylor J.W."/>
        </authorList>
    </citation>
    <scope>NUCLEOTIDE SEQUENCE [LARGE SCALE GENOMIC DNA]</scope>
    <source>
        <strain evidence="2">RMSCC 3488</strain>
    </source>
</reference>
<name>A0A0J6FAV6_COCPO</name>
<dbReference type="VEuPathDB" id="FungiDB:CPAG_02729"/>
<dbReference type="EMBL" id="DS268109">
    <property type="protein sequence ID" value="KMM66390.1"/>
    <property type="molecule type" value="Genomic_DNA"/>
</dbReference>
<sequence length="167" mass="18416">MDLLGRHPPGGNDTGKSTCSDLESQRLAYVCSTILAFAPENSGSSGYETLWVDEYSRFMCTTVSTPGTHATTILAWSRRSWAALIEQHFDILNPTDTTHPMLPPSEHLGIFGLLISMRSTEYRFLPSQPVPSKRVRHNGIADDDNQALGTVLSLKGWLDEICYAGTK</sequence>
<evidence type="ECO:0000313" key="1">
    <source>
        <dbReference type="EMBL" id="KMM66390.1"/>
    </source>
</evidence>
<dbReference type="Proteomes" id="UP000054567">
    <property type="component" value="Unassembled WGS sequence"/>
</dbReference>
<organism evidence="1 2">
    <name type="scientific">Coccidioides posadasii RMSCC 3488</name>
    <dbReference type="NCBI Taxonomy" id="454284"/>
    <lineage>
        <taxon>Eukaryota</taxon>
        <taxon>Fungi</taxon>
        <taxon>Dikarya</taxon>
        <taxon>Ascomycota</taxon>
        <taxon>Pezizomycotina</taxon>
        <taxon>Eurotiomycetes</taxon>
        <taxon>Eurotiomycetidae</taxon>
        <taxon>Onygenales</taxon>
        <taxon>Onygenaceae</taxon>
        <taxon>Coccidioides</taxon>
    </lineage>
</organism>
<accession>A0A0J6FAV6</accession>
<reference evidence="2" key="3">
    <citation type="journal article" date="2010" name="Genome Res.">
        <title>Population genomic sequencing of Coccidioides fungi reveals recent hybridization and transposon control.</title>
        <authorList>
            <person name="Neafsey D.E."/>
            <person name="Barker B.M."/>
            <person name="Sharpton T.J."/>
            <person name="Stajich J.E."/>
            <person name="Park D.J."/>
            <person name="Whiston E."/>
            <person name="Hung C.-Y."/>
            <person name="McMahan C."/>
            <person name="White J."/>
            <person name="Sykes S."/>
            <person name="Heiman D."/>
            <person name="Young S."/>
            <person name="Zeng Q."/>
            <person name="Abouelleil A."/>
            <person name="Aftuck L."/>
            <person name="Bessette D."/>
            <person name="Brown A."/>
            <person name="FitzGerald M."/>
            <person name="Lui A."/>
            <person name="Macdonald J.P."/>
            <person name="Priest M."/>
            <person name="Orbach M.J."/>
            <person name="Galgiani J.N."/>
            <person name="Kirkland T.N."/>
            <person name="Cole G.T."/>
            <person name="Birren B.W."/>
            <person name="Henn M.R."/>
            <person name="Taylor J.W."/>
            <person name="Rounsley S.D."/>
        </authorList>
    </citation>
    <scope>NUCLEOTIDE SEQUENCE [LARGE SCALE GENOMIC DNA]</scope>
    <source>
        <strain evidence="2">RMSCC 3488</strain>
    </source>
</reference>
<dbReference type="AlphaFoldDB" id="A0A0J6FAV6"/>
<evidence type="ECO:0000313" key="2">
    <source>
        <dbReference type="Proteomes" id="UP000054567"/>
    </source>
</evidence>
<reference evidence="1 2" key="1">
    <citation type="submission" date="2007-06" db="EMBL/GenBank/DDBJ databases">
        <title>The Genome Sequence of Coccidioides posadasii RMSCC_3488.</title>
        <authorList>
            <consortium name="Coccidioides Genome Resources Consortium"/>
            <consortium name="The Broad Institute Genome Sequencing Platform"/>
            <person name="Henn M.R."/>
            <person name="Sykes S."/>
            <person name="Young S."/>
            <person name="Jaffe D."/>
            <person name="Berlin A."/>
            <person name="Alvarez P."/>
            <person name="Butler J."/>
            <person name="Gnerre S."/>
            <person name="Grabherr M."/>
            <person name="Mauceli E."/>
            <person name="Brockman W."/>
            <person name="Kodira C."/>
            <person name="Alvarado L."/>
            <person name="Zeng Q."/>
            <person name="Crawford M."/>
            <person name="Antoine C."/>
            <person name="Devon K."/>
            <person name="Galgiani J."/>
            <person name="Orsborn K."/>
            <person name="Lewis M.L."/>
            <person name="Nusbaum C."/>
            <person name="Galagan J."/>
            <person name="Birren B."/>
        </authorList>
    </citation>
    <scope>NUCLEOTIDE SEQUENCE [LARGE SCALE GENOMIC DNA]</scope>
    <source>
        <strain evidence="1 2">RMSCC 3488</strain>
    </source>
</reference>
<protein>
    <submittedName>
        <fullName evidence="1">Uncharacterized protein</fullName>
    </submittedName>
</protein>
<proteinExistence type="predicted"/>
<gene>
    <name evidence="1" type="ORF">CPAG_02729</name>
</gene>